<organism evidence="2 3">
    <name type="scientific">Lasiosphaeria miniovina</name>
    <dbReference type="NCBI Taxonomy" id="1954250"/>
    <lineage>
        <taxon>Eukaryota</taxon>
        <taxon>Fungi</taxon>
        <taxon>Dikarya</taxon>
        <taxon>Ascomycota</taxon>
        <taxon>Pezizomycotina</taxon>
        <taxon>Sordariomycetes</taxon>
        <taxon>Sordariomycetidae</taxon>
        <taxon>Sordariales</taxon>
        <taxon>Lasiosphaeriaceae</taxon>
        <taxon>Lasiosphaeria</taxon>
    </lineage>
</organism>
<feature type="region of interest" description="Disordered" evidence="1">
    <location>
        <begin position="1"/>
        <end position="46"/>
    </location>
</feature>
<sequence>MDDMDLWGVVSNWRERGRNRRQESSEETAPDIIPPQKSSEETAPNTKVHLEPALEVELRTALRQVIPQQGLASED</sequence>
<feature type="compositionally biased region" description="Basic and acidic residues" evidence="1">
    <location>
        <begin position="13"/>
        <end position="24"/>
    </location>
</feature>
<dbReference type="AlphaFoldDB" id="A0AA40AVG3"/>
<dbReference type="RefSeq" id="XP_060298701.1">
    <property type="nucleotide sequence ID" value="XM_060441694.1"/>
</dbReference>
<dbReference type="GeneID" id="85324964"/>
<dbReference type="EMBL" id="JAUIRO010000003">
    <property type="protein sequence ID" value="KAK0722777.1"/>
    <property type="molecule type" value="Genomic_DNA"/>
</dbReference>
<reference evidence="2" key="1">
    <citation type="submission" date="2023-06" db="EMBL/GenBank/DDBJ databases">
        <title>Genome-scale phylogeny and comparative genomics of the fungal order Sordariales.</title>
        <authorList>
            <consortium name="Lawrence Berkeley National Laboratory"/>
            <person name="Hensen N."/>
            <person name="Bonometti L."/>
            <person name="Westerberg I."/>
            <person name="Brannstrom I.O."/>
            <person name="Guillou S."/>
            <person name="Cros-Aarteil S."/>
            <person name="Calhoun S."/>
            <person name="Haridas S."/>
            <person name="Kuo A."/>
            <person name="Mondo S."/>
            <person name="Pangilinan J."/>
            <person name="Riley R."/>
            <person name="LaButti K."/>
            <person name="Andreopoulos B."/>
            <person name="Lipzen A."/>
            <person name="Chen C."/>
            <person name="Yanf M."/>
            <person name="Daum C."/>
            <person name="Ng V."/>
            <person name="Clum A."/>
            <person name="Steindorff A."/>
            <person name="Ohm R."/>
            <person name="Martin F."/>
            <person name="Silar P."/>
            <person name="Natvig D."/>
            <person name="Lalanne C."/>
            <person name="Gautier V."/>
            <person name="Ament-velasquez S.L."/>
            <person name="Kruys A."/>
            <person name="Hutchinson M.I."/>
            <person name="Powell A.J."/>
            <person name="Barry K."/>
            <person name="Miller A.N."/>
            <person name="Grigoriev I.V."/>
            <person name="Debuchy R."/>
            <person name="Gladieux P."/>
            <person name="Thoren M.H."/>
            <person name="Johannesson H."/>
        </authorList>
    </citation>
    <scope>NUCLEOTIDE SEQUENCE</scope>
    <source>
        <strain evidence="2">SMH2392-1A</strain>
    </source>
</reference>
<comment type="caution">
    <text evidence="2">The sequence shown here is derived from an EMBL/GenBank/DDBJ whole genome shotgun (WGS) entry which is preliminary data.</text>
</comment>
<accession>A0AA40AVG3</accession>
<keyword evidence="3" id="KW-1185">Reference proteome</keyword>
<gene>
    <name evidence="2" type="ORF">B0T26DRAFT_703941</name>
</gene>
<evidence type="ECO:0000313" key="2">
    <source>
        <dbReference type="EMBL" id="KAK0722777.1"/>
    </source>
</evidence>
<evidence type="ECO:0000256" key="1">
    <source>
        <dbReference type="SAM" id="MobiDB-lite"/>
    </source>
</evidence>
<name>A0AA40AVG3_9PEZI</name>
<protein>
    <submittedName>
        <fullName evidence="2">Uncharacterized protein</fullName>
    </submittedName>
</protein>
<proteinExistence type="predicted"/>
<evidence type="ECO:0000313" key="3">
    <source>
        <dbReference type="Proteomes" id="UP001172101"/>
    </source>
</evidence>
<dbReference type="Proteomes" id="UP001172101">
    <property type="component" value="Unassembled WGS sequence"/>
</dbReference>